<protein>
    <recommendedName>
        <fullName evidence="4">Transmembrane protein</fullName>
    </recommendedName>
</protein>
<keyword evidence="1" id="KW-0472">Membrane</keyword>
<dbReference type="PANTHER" id="PTHR34205">
    <property type="entry name" value="TRANSMEMBRANE PROTEIN"/>
    <property type="match status" value="1"/>
</dbReference>
<name>Q1IKT1_KORVE</name>
<sequence>MAQFNSYDEFFVFYLQQHKNPANRALHATGTSLGILTVILAFALGHPWWAFLWLPIAYGCAWTGHFLLEKNKPATFGYPFWSFISDFRMLWLMMTGQLGKWMAKGI</sequence>
<dbReference type="InterPro" id="IPR009305">
    <property type="entry name" value="Mpo1-like"/>
</dbReference>
<keyword evidence="3" id="KW-1185">Reference proteome</keyword>
<dbReference type="OrthoDB" id="7356072at2"/>
<reference evidence="2 3" key="1">
    <citation type="journal article" date="2009" name="Appl. Environ. Microbiol.">
        <title>Three genomes from the phylum Acidobacteria provide insight into the lifestyles of these microorganisms in soils.</title>
        <authorList>
            <person name="Ward N.L."/>
            <person name="Challacombe J.F."/>
            <person name="Janssen P.H."/>
            <person name="Henrissat B."/>
            <person name="Coutinho P.M."/>
            <person name="Wu M."/>
            <person name="Xie G."/>
            <person name="Haft D.H."/>
            <person name="Sait M."/>
            <person name="Badger J."/>
            <person name="Barabote R.D."/>
            <person name="Bradley B."/>
            <person name="Brettin T.S."/>
            <person name="Brinkac L.M."/>
            <person name="Bruce D."/>
            <person name="Creasy T."/>
            <person name="Daugherty S.C."/>
            <person name="Davidsen T.M."/>
            <person name="DeBoy R.T."/>
            <person name="Detter J.C."/>
            <person name="Dodson R.J."/>
            <person name="Durkin A.S."/>
            <person name="Ganapathy A."/>
            <person name="Gwinn-Giglio M."/>
            <person name="Han C.S."/>
            <person name="Khouri H."/>
            <person name="Kiss H."/>
            <person name="Kothari S.P."/>
            <person name="Madupu R."/>
            <person name="Nelson K.E."/>
            <person name="Nelson W.C."/>
            <person name="Paulsen I."/>
            <person name="Penn K."/>
            <person name="Ren Q."/>
            <person name="Rosovitz M.J."/>
            <person name="Selengut J.D."/>
            <person name="Shrivastava S."/>
            <person name="Sullivan S.A."/>
            <person name="Tapia R."/>
            <person name="Thompson L.S."/>
            <person name="Watkins K.L."/>
            <person name="Yang Q."/>
            <person name="Yu C."/>
            <person name="Zafar N."/>
            <person name="Zhou L."/>
            <person name="Kuske C.R."/>
        </authorList>
    </citation>
    <scope>NUCLEOTIDE SEQUENCE [LARGE SCALE GENOMIC DNA]</scope>
    <source>
        <strain evidence="2 3">Ellin345</strain>
    </source>
</reference>
<organism evidence="2 3">
    <name type="scientific">Koribacter versatilis (strain Ellin345)</name>
    <dbReference type="NCBI Taxonomy" id="204669"/>
    <lineage>
        <taxon>Bacteria</taxon>
        <taxon>Pseudomonadati</taxon>
        <taxon>Acidobacteriota</taxon>
        <taxon>Terriglobia</taxon>
        <taxon>Terriglobales</taxon>
        <taxon>Candidatus Korobacteraceae</taxon>
        <taxon>Candidatus Korobacter</taxon>
    </lineage>
</organism>
<dbReference type="RefSeq" id="WP_011524318.1">
    <property type="nucleotide sequence ID" value="NC_008009.1"/>
</dbReference>
<dbReference type="AlphaFoldDB" id="Q1IKT1"/>
<dbReference type="EnsemblBacteria" id="ABF42519">
    <property type="protein sequence ID" value="ABF42519"/>
    <property type="gene ID" value="Acid345_3518"/>
</dbReference>
<feature type="transmembrane region" description="Helical" evidence="1">
    <location>
        <begin position="50"/>
        <end position="68"/>
    </location>
</feature>
<dbReference type="Proteomes" id="UP000002432">
    <property type="component" value="Chromosome"/>
</dbReference>
<evidence type="ECO:0008006" key="4">
    <source>
        <dbReference type="Google" id="ProtNLM"/>
    </source>
</evidence>
<dbReference type="EMBL" id="CP000360">
    <property type="protein sequence ID" value="ABF42519.1"/>
    <property type="molecule type" value="Genomic_DNA"/>
</dbReference>
<evidence type="ECO:0000313" key="3">
    <source>
        <dbReference type="Proteomes" id="UP000002432"/>
    </source>
</evidence>
<dbReference type="PANTHER" id="PTHR34205:SF2">
    <property type="entry name" value="DUF962 DOMAIN-CONTAINING PROTEIN"/>
    <property type="match status" value="1"/>
</dbReference>
<accession>Q1IKT1</accession>
<dbReference type="STRING" id="204669.Acid345_3518"/>
<proteinExistence type="predicted"/>
<dbReference type="KEGG" id="aba:Acid345_3518"/>
<dbReference type="eggNOG" id="COG4323">
    <property type="taxonomic scope" value="Bacteria"/>
</dbReference>
<dbReference type="HOGENOM" id="CLU_140388_0_0_0"/>
<keyword evidence="1" id="KW-1133">Transmembrane helix</keyword>
<gene>
    <name evidence="2" type="ordered locus">Acid345_3518</name>
</gene>
<keyword evidence="1" id="KW-0812">Transmembrane</keyword>
<evidence type="ECO:0000313" key="2">
    <source>
        <dbReference type="EMBL" id="ABF42519.1"/>
    </source>
</evidence>
<dbReference type="Pfam" id="PF06127">
    <property type="entry name" value="Mpo1-like"/>
    <property type="match status" value="1"/>
</dbReference>
<evidence type="ECO:0000256" key="1">
    <source>
        <dbReference type="SAM" id="Phobius"/>
    </source>
</evidence>
<feature type="transmembrane region" description="Helical" evidence="1">
    <location>
        <begin position="25"/>
        <end position="44"/>
    </location>
</feature>